<dbReference type="PRINTS" id="PR00039">
    <property type="entry name" value="HTHLYSR"/>
</dbReference>
<comment type="similarity">
    <text evidence="1">Belongs to the LysR transcriptional regulatory family.</text>
</comment>
<dbReference type="Pfam" id="PF00126">
    <property type="entry name" value="HTH_1"/>
    <property type="match status" value="1"/>
</dbReference>
<keyword evidence="4" id="KW-0804">Transcription</keyword>
<evidence type="ECO:0000313" key="6">
    <source>
        <dbReference type="EMBL" id="MDT0448303.1"/>
    </source>
</evidence>
<reference evidence="6" key="1">
    <citation type="submission" date="2024-05" db="EMBL/GenBank/DDBJ databases">
        <title>30 novel species of actinomycetes from the DSMZ collection.</title>
        <authorList>
            <person name="Nouioui I."/>
        </authorList>
    </citation>
    <scope>NUCLEOTIDE SEQUENCE</scope>
    <source>
        <strain evidence="6">DSM 40473</strain>
    </source>
</reference>
<dbReference type="Proteomes" id="UP001180531">
    <property type="component" value="Unassembled WGS sequence"/>
</dbReference>
<gene>
    <name evidence="6" type="ORF">RM609_04195</name>
</gene>
<keyword evidence="7" id="KW-1185">Reference proteome</keyword>
<keyword evidence="2" id="KW-0805">Transcription regulation</keyword>
<evidence type="ECO:0000256" key="4">
    <source>
        <dbReference type="ARBA" id="ARBA00023163"/>
    </source>
</evidence>
<keyword evidence="3" id="KW-0238">DNA-binding</keyword>
<evidence type="ECO:0000256" key="3">
    <source>
        <dbReference type="ARBA" id="ARBA00023125"/>
    </source>
</evidence>
<dbReference type="PANTHER" id="PTHR30118:SF15">
    <property type="entry name" value="TRANSCRIPTIONAL REGULATORY PROTEIN"/>
    <property type="match status" value="1"/>
</dbReference>
<protein>
    <submittedName>
        <fullName evidence="6">LysR family transcriptional regulator</fullName>
    </submittedName>
</protein>
<dbReference type="SUPFAM" id="SSF53850">
    <property type="entry name" value="Periplasmic binding protein-like II"/>
    <property type="match status" value="1"/>
</dbReference>
<organism evidence="6 7">
    <name type="scientific">Streptomyces hesseae</name>
    <dbReference type="NCBI Taxonomy" id="3075519"/>
    <lineage>
        <taxon>Bacteria</taxon>
        <taxon>Bacillati</taxon>
        <taxon>Actinomycetota</taxon>
        <taxon>Actinomycetes</taxon>
        <taxon>Kitasatosporales</taxon>
        <taxon>Streptomycetaceae</taxon>
        <taxon>Streptomyces</taxon>
    </lineage>
</organism>
<evidence type="ECO:0000256" key="2">
    <source>
        <dbReference type="ARBA" id="ARBA00023015"/>
    </source>
</evidence>
<dbReference type="PROSITE" id="PS50931">
    <property type="entry name" value="HTH_LYSR"/>
    <property type="match status" value="1"/>
</dbReference>
<accession>A0ABU2SH94</accession>
<dbReference type="InterPro" id="IPR037402">
    <property type="entry name" value="YidZ_PBP2"/>
</dbReference>
<dbReference type="RefSeq" id="WP_311608015.1">
    <property type="nucleotide sequence ID" value="NZ_JAVRFI010000002.1"/>
</dbReference>
<dbReference type="InterPro" id="IPR000847">
    <property type="entry name" value="LysR_HTH_N"/>
</dbReference>
<dbReference type="Gene3D" id="3.40.190.10">
    <property type="entry name" value="Periplasmic binding protein-like II"/>
    <property type="match status" value="2"/>
</dbReference>
<dbReference type="Gene3D" id="1.10.10.10">
    <property type="entry name" value="Winged helix-like DNA-binding domain superfamily/Winged helix DNA-binding domain"/>
    <property type="match status" value="1"/>
</dbReference>
<dbReference type="InterPro" id="IPR005119">
    <property type="entry name" value="LysR_subst-bd"/>
</dbReference>
<dbReference type="PANTHER" id="PTHR30118">
    <property type="entry name" value="HTH-TYPE TRANSCRIPTIONAL REGULATOR LEUO-RELATED"/>
    <property type="match status" value="1"/>
</dbReference>
<evidence type="ECO:0000313" key="7">
    <source>
        <dbReference type="Proteomes" id="UP001180531"/>
    </source>
</evidence>
<dbReference type="Pfam" id="PF03466">
    <property type="entry name" value="LysR_substrate"/>
    <property type="match status" value="1"/>
</dbReference>
<comment type="caution">
    <text evidence="6">The sequence shown here is derived from an EMBL/GenBank/DDBJ whole genome shotgun (WGS) entry which is preliminary data.</text>
</comment>
<dbReference type="EMBL" id="JAVRFI010000002">
    <property type="protein sequence ID" value="MDT0448303.1"/>
    <property type="molecule type" value="Genomic_DNA"/>
</dbReference>
<evidence type="ECO:0000256" key="1">
    <source>
        <dbReference type="ARBA" id="ARBA00009437"/>
    </source>
</evidence>
<feature type="domain" description="HTH lysR-type" evidence="5">
    <location>
        <begin position="4"/>
        <end position="61"/>
    </location>
</feature>
<proteinExistence type="inferred from homology"/>
<dbReference type="SUPFAM" id="SSF46785">
    <property type="entry name" value="Winged helix' DNA-binding domain"/>
    <property type="match status" value="1"/>
</dbReference>
<name>A0ABU2SH94_9ACTN</name>
<dbReference type="InterPro" id="IPR050389">
    <property type="entry name" value="LysR-type_TF"/>
</dbReference>
<evidence type="ECO:0000259" key="5">
    <source>
        <dbReference type="PROSITE" id="PS50931"/>
    </source>
</evidence>
<sequence>MARPDLNLLVALQALLEERHVSRAAERIGVSQPAASAMLARLRRHFGDDLLVREGNRYRLTPLGQQLQEQTGSVLQLSDRLFATKSHFAPATTEREFTLHVSDYAMAVLGPRLLTAFQERAPHARLRFRQFGTPEAMHGEAGASAADGLIAPRDSGVSGLPSLALFADEWVVIADQHHPLTRAAPGADDIGELRWVLGQFEPRDSRFMLHRLAESGLQLKPEAVTDSFLALPLYVAGTDRVAVIQRRLTRAVPFPPSLRVLPCPFDAGPVNEALWWHPVHTHDTGHRWFRTLIHDTARRLEAEEPLVGQAGRVGVSPWA</sequence>
<dbReference type="InterPro" id="IPR036388">
    <property type="entry name" value="WH-like_DNA-bd_sf"/>
</dbReference>
<dbReference type="InterPro" id="IPR036390">
    <property type="entry name" value="WH_DNA-bd_sf"/>
</dbReference>
<dbReference type="CDD" id="cd08417">
    <property type="entry name" value="PBP2_Nitroaromatics_like"/>
    <property type="match status" value="1"/>
</dbReference>